<evidence type="ECO:0000313" key="2">
    <source>
        <dbReference type="Proteomes" id="UP001164250"/>
    </source>
</evidence>
<keyword evidence="2" id="KW-1185">Reference proteome</keyword>
<protein>
    <submittedName>
        <fullName evidence="1">Uncharacterized protein</fullName>
    </submittedName>
</protein>
<sequence length="60" mass="6296">MGSRWLGAMGRWVRGGRVHGMGPEVGGFTDGGEAEVGSRWVHGWGAAVANVGSRALRCSR</sequence>
<comment type="caution">
    <text evidence="1">The sequence shown here is derived from an EMBL/GenBank/DDBJ whole genome shotgun (WGS) entry which is preliminary data.</text>
</comment>
<gene>
    <name evidence="1" type="ORF">Patl1_08962</name>
</gene>
<proteinExistence type="predicted"/>
<evidence type="ECO:0000313" key="1">
    <source>
        <dbReference type="EMBL" id="KAJ0086415.1"/>
    </source>
</evidence>
<name>A0ACC1AI90_9ROSI</name>
<dbReference type="Proteomes" id="UP001164250">
    <property type="component" value="Chromosome 10"/>
</dbReference>
<dbReference type="EMBL" id="CM047906">
    <property type="protein sequence ID" value="KAJ0086415.1"/>
    <property type="molecule type" value="Genomic_DNA"/>
</dbReference>
<organism evidence="1 2">
    <name type="scientific">Pistacia atlantica</name>
    <dbReference type="NCBI Taxonomy" id="434234"/>
    <lineage>
        <taxon>Eukaryota</taxon>
        <taxon>Viridiplantae</taxon>
        <taxon>Streptophyta</taxon>
        <taxon>Embryophyta</taxon>
        <taxon>Tracheophyta</taxon>
        <taxon>Spermatophyta</taxon>
        <taxon>Magnoliopsida</taxon>
        <taxon>eudicotyledons</taxon>
        <taxon>Gunneridae</taxon>
        <taxon>Pentapetalae</taxon>
        <taxon>rosids</taxon>
        <taxon>malvids</taxon>
        <taxon>Sapindales</taxon>
        <taxon>Anacardiaceae</taxon>
        <taxon>Pistacia</taxon>
    </lineage>
</organism>
<accession>A0ACC1AI90</accession>
<reference evidence="2" key="1">
    <citation type="journal article" date="2023" name="G3 (Bethesda)">
        <title>Genome assembly and association tests identify interacting loci associated with vigor, precocity, and sex in interspecific pistachio rootstocks.</title>
        <authorList>
            <person name="Palmer W."/>
            <person name="Jacygrad E."/>
            <person name="Sagayaradj S."/>
            <person name="Cavanaugh K."/>
            <person name="Han R."/>
            <person name="Bertier L."/>
            <person name="Beede B."/>
            <person name="Kafkas S."/>
            <person name="Golino D."/>
            <person name="Preece J."/>
            <person name="Michelmore R."/>
        </authorList>
    </citation>
    <scope>NUCLEOTIDE SEQUENCE [LARGE SCALE GENOMIC DNA]</scope>
</reference>